<name>A0AAW2WWP7_9LAMI</name>
<comment type="caution">
    <text evidence="2">The sequence shown here is derived from an EMBL/GenBank/DDBJ whole genome shotgun (WGS) entry which is preliminary data.</text>
</comment>
<evidence type="ECO:0000313" key="2">
    <source>
        <dbReference type="EMBL" id="KAL0445863.1"/>
    </source>
</evidence>
<reference evidence="2" key="1">
    <citation type="submission" date="2020-06" db="EMBL/GenBank/DDBJ databases">
        <authorList>
            <person name="Li T."/>
            <person name="Hu X."/>
            <person name="Zhang T."/>
            <person name="Song X."/>
            <person name="Zhang H."/>
            <person name="Dai N."/>
            <person name="Sheng W."/>
            <person name="Hou X."/>
            <person name="Wei L."/>
        </authorList>
    </citation>
    <scope>NUCLEOTIDE SEQUENCE</scope>
    <source>
        <strain evidence="2">KEN1</strain>
        <tissue evidence="2">Leaf</tissue>
    </source>
</reference>
<sequence>MPYGPWLLTPISSWGPTRLRRQLNSPSPSVSVQQSSARGPDVFGKFTADERAERHPGKDCIQVAREEEVVSNPGINAVDLTGEPKARSGVNLVTQKLKGRVQMADSTASSEPHIPDKAEVEREGLVQPGHQFLLIERGGQQGLEKGTDLQGDPMQVDDHLVAVPVVFSASVTRGSGRRRRGMRGAGRRGLKARK</sequence>
<protein>
    <submittedName>
        <fullName evidence="2">Uncharacterized protein</fullName>
    </submittedName>
</protein>
<accession>A0AAW2WWP7</accession>
<reference evidence="2" key="2">
    <citation type="journal article" date="2024" name="Plant">
        <title>Genomic evolution and insights into agronomic trait innovations of Sesamum species.</title>
        <authorList>
            <person name="Miao H."/>
            <person name="Wang L."/>
            <person name="Qu L."/>
            <person name="Liu H."/>
            <person name="Sun Y."/>
            <person name="Le M."/>
            <person name="Wang Q."/>
            <person name="Wei S."/>
            <person name="Zheng Y."/>
            <person name="Lin W."/>
            <person name="Duan Y."/>
            <person name="Cao H."/>
            <person name="Xiong S."/>
            <person name="Wang X."/>
            <person name="Wei L."/>
            <person name="Li C."/>
            <person name="Ma Q."/>
            <person name="Ju M."/>
            <person name="Zhao R."/>
            <person name="Li G."/>
            <person name="Mu C."/>
            <person name="Tian Q."/>
            <person name="Mei H."/>
            <person name="Zhang T."/>
            <person name="Gao T."/>
            <person name="Zhang H."/>
        </authorList>
    </citation>
    <scope>NUCLEOTIDE SEQUENCE</scope>
    <source>
        <strain evidence="2">KEN1</strain>
    </source>
</reference>
<dbReference type="AlphaFoldDB" id="A0AAW2WWP7"/>
<organism evidence="2">
    <name type="scientific">Sesamum latifolium</name>
    <dbReference type="NCBI Taxonomy" id="2727402"/>
    <lineage>
        <taxon>Eukaryota</taxon>
        <taxon>Viridiplantae</taxon>
        <taxon>Streptophyta</taxon>
        <taxon>Embryophyta</taxon>
        <taxon>Tracheophyta</taxon>
        <taxon>Spermatophyta</taxon>
        <taxon>Magnoliopsida</taxon>
        <taxon>eudicotyledons</taxon>
        <taxon>Gunneridae</taxon>
        <taxon>Pentapetalae</taxon>
        <taxon>asterids</taxon>
        <taxon>lamiids</taxon>
        <taxon>Lamiales</taxon>
        <taxon>Pedaliaceae</taxon>
        <taxon>Sesamum</taxon>
    </lineage>
</organism>
<dbReference type="EMBL" id="JACGWN010000006">
    <property type="protein sequence ID" value="KAL0445863.1"/>
    <property type="molecule type" value="Genomic_DNA"/>
</dbReference>
<feature type="compositionally biased region" description="Basic residues" evidence="1">
    <location>
        <begin position="175"/>
        <end position="194"/>
    </location>
</feature>
<feature type="compositionally biased region" description="Low complexity" evidence="1">
    <location>
        <begin position="25"/>
        <end position="36"/>
    </location>
</feature>
<feature type="region of interest" description="Disordered" evidence="1">
    <location>
        <begin position="172"/>
        <end position="194"/>
    </location>
</feature>
<feature type="region of interest" description="Disordered" evidence="1">
    <location>
        <begin position="17"/>
        <end position="42"/>
    </location>
</feature>
<proteinExistence type="predicted"/>
<evidence type="ECO:0000256" key="1">
    <source>
        <dbReference type="SAM" id="MobiDB-lite"/>
    </source>
</evidence>
<gene>
    <name evidence="2" type="ORF">Slati_1714200</name>
</gene>